<name>A0ACC2LZF3_PERAE</name>
<keyword evidence="2" id="KW-1185">Reference proteome</keyword>
<evidence type="ECO:0000313" key="2">
    <source>
        <dbReference type="Proteomes" id="UP001234297"/>
    </source>
</evidence>
<reference evidence="1 2" key="1">
    <citation type="journal article" date="2022" name="Hortic Res">
        <title>A haplotype resolved chromosomal level avocado genome allows analysis of novel avocado genes.</title>
        <authorList>
            <person name="Nath O."/>
            <person name="Fletcher S.J."/>
            <person name="Hayward A."/>
            <person name="Shaw L.M."/>
            <person name="Masouleh A.K."/>
            <person name="Furtado A."/>
            <person name="Henry R.J."/>
            <person name="Mitter N."/>
        </authorList>
    </citation>
    <scope>NUCLEOTIDE SEQUENCE [LARGE SCALE GENOMIC DNA]</scope>
    <source>
        <strain evidence="2">cv. Hass</strain>
    </source>
</reference>
<dbReference type="EMBL" id="CM056813">
    <property type="protein sequence ID" value="KAJ8638768.1"/>
    <property type="molecule type" value="Genomic_DNA"/>
</dbReference>
<organism evidence="1 2">
    <name type="scientific">Persea americana</name>
    <name type="common">Avocado</name>
    <dbReference type="NCBI Taxonomy" id="3435"/>
    <lineage>
        <taxon>Eukaryota</taxon>
        <taxon>Viridiplantae</taxon>
        <taxon>Streptophyta</taxon>
        <taxon>Embryophyta</taxon>
        <taxon>Tracheophyta</taxon>
        <taxon>Spermatophyta</taxon>
        <taxon>Magnoliopsida</taxon>
        <taxon>Magnoliidae</taxon>
        <taxon>Laurales</taxon>
        <taxon>Lauraceae</taxon>
        <taxon>Persea</taxon>
    </lineage>
</organism>
<proteinExistence type="predicted"/>
<protein>
    <submittedName>
        <fullName evidence="1">Uncharacterized protein</fullName>
    </submittedName>
</protein>
<sequence length="814" mass="95372">MMNSSEPRGKLSQKEDNDVTTMIKASSANCIQRAEKIKWGDIHFPKEWEIMEEKVKDETSSISAIRYKLDGKIFLKFNNSPSLERPRHSSAEETGKRKSLMERSNCKMVRSTTYEEYVQEFETTERPERLNELVKILANWKIEPEVQNIKVTGDSSNHLLFDDQHKKNREDERSYRDWNFSDPENNERRGKQIRINRNSGNNLFVETSCSRLEPISTAGHYLDLDKCPNTSEIINAWGDSMNIVRSSNPEWSFTQYRRYIEKTLKGIVGDFWKRHRQTCSDCVQANAVGEPREWTQHMLKIIRREFGGIEAEQDARIKEIAKSKLTNLAICDLRYLEEYEIEFKKYFYQAGLENDENAKNMYFHKLPYPLGVKIQQDYEKNPDTNQRLNTLGERILFVHHALRNLCIERKSQKISRRQLKGFPGICELMHDMPSQYGCHQRYKRKFRRKGSFKHYKERNRFFRKSKTWKNKKRFPRKTYFKKRNGNDKSKDKQNCTCFICHEEGHFANKCPNRGKIQNTKMVQIFEQMPTEYFENFKIIQDEESDTDSEVFSLLSSSDNDSSTTESDVEKENLMMLTGNTLPNIMQVNNKWMKRIIYDPPLDPCMEYDYPSWEEIPTPQASRVDAKALLESAKPFTSKHSIYIETRVSVRGYHRYTLNAYVDTGVGFNMMLKHALPDHMWKKAPVPLEAVMADTNTSSLEYVAHNIHVFISGKEFLIDKVWQTNIKGQPDLLLGNNFIQTYEPFVQTKNTVQFTLPNGQPVTVDKVRDAYAHAFEPTFLDSFKKPSSECPDEKPGGPSILFKTPMRTMLANYDE</sequence>
<gene>
    <name evidence="1" type="ORF">MRB53_015462</name>
</gene>
<evidence type="ECO:0000313" key="1">
    <source>
        <dbReference type="EMBL" id="KAJ8638768.1"/>
    </source>
</evidence>
<comment type="caution">
    <text evidence="1">The sequence shown here is derived from an EMBL/GenBank/DDBJ whole genome shotgun (WGS) entry which is preliminary data.</text>
</comment>
<accession>A0ACC2LZF3</accession>
<dbReference type="Proteomes" id="UP001234297">
    <property type="component" value="Chromosome 5"/>
</dbReference>
<feature type="non-terminal residue" evidence="1">
    <location>
        <position position="814"/>
    </location>
</feature>